<organism evidence="1 2">
    <name type="scientific">Perkinsus chesapeaki</name>
    <name type="common">Clam parasite</name>
    <name type="synonym">Perkinsus andrewsi</name>
    <dbReference type="NCBI Taxonomy" id="330153"/>
    <lineage>
        <taxon>Eukaryota</taxon>
        <taxon>Sar</taxon>
        <taxon>Alveolata</taxon>
        <taxon>Perkinsozoa</taxon>
        <taxon>Perkinsea</taxon>
        <taxon>Perkinsida</taxon>
        <taxon>Perkinsidae</taxon>
        <taxon>Perkinsus</taxon>
    </lineage>
</organism>
<feature type="non-terminal residue" evidence="1">
    <location>
        <position position="107"/>
    </location>
</feature>
<comment type="caution">
    <text evidence="1">The sequence shown here is derived from an EMBL/GenBank/DDBJ whole genome shotgun (WGS) entry which is preliminary data.</text>
</comment>
<accession>A0A7J6KRA5</accession>
<dbReference type="AlphaFoldDB" id="A0A7J6KRA5"/>
<dbReference type="OrthoDB" id="10554827at2759"/>
<keyword evidence="2" id="KW-1185">Reference proteome</keyword>
<dbReference type="Proteomes" id="UP000591131">
    <property type="component" value="Unassembled WGS sequence"/>
</dbReference>
<evidence type="ECO:0000313" key="1">
    <source>
        <dbReference type="EMBL" id="KAF4649119.1"/>
    </source>
</evidence>
<name>A0A7J6KRA5_PERCH</name>
<proteinExistence type="predicted"/>
<evidence type="ECO:0000313" key="2">
    <source>
        <dbReference type="Proteomes" id="UP000591131"/>
    </source>
</evidence>
<reference evidence="1 2" key="1">
    <citation type="submission" date="2020-04" db="EMBL/GenBank/DDBJ databases">
        <title>Perkinsus chesapeaki whole genome sequence.</title>
        <authorList>
            <person name="Bogema D.R."/>
        </authorList>
    </citation>
    <scope>NUCLEOTIDE SEQUENCE [LARGE SCALE GENOMIC DNA]</scope>
    <source>
        <strain evidence="1">ATCC PRA-425</strain>
    </source>
</reference>
<sequence>PTPQEVRLVQQCIAKPQSTGKIARCFVDGIEPTIVDTARPTELILQEIQAARPHCVVIYDSIIEDNRRKSILGSLASSEGQFTLMKLEVGDSLEILQESGEVFHDIA</sequence>
<gene>
    <name evidence="1" type="ORF">FOL47_002404</name>
</gene>
<dbReference type="EMBL" id="JAAPAO010001658">
    <property type="protein sequence ID" value="KAF4649119.1"/>
    <property type="molecule type" value="Genomic_DNA"/>
</dbReference>
<protein>
    <submittedName>
        <fullName evidence="1">Uncharacterized protein</fullName>
    </submittedName>
</protein>